<organism evidence="2 3">
    <name type="scientific">Rubripirellula lacrimiformis</name>
    <dbReference type="NCBI Taxonomy" id="1930273"/>
    <lineage>
        <taxon>Bacteria</taxon>
        <taxon>Pseudomonadati</taxon>
        <taxon>Planctomycetota</taxon>
        <taxon>Planctomycetia</taxon>
        <taxon>Pirellulales</taxon>
        <taxon>Pirellulaceae</taxon>
        <taxon>Rubripirellula</taxon>
    </lineage>
</organism>
<dbReference type="InterPro" id="IPR027417">
    <property type="entry name" value="P-loop_NTPase"/>
</dbReference>
<dbReference type="PANTHER" id="PTHR11070">
    <property type="entry name" value="UVRD / RECB / PCRA DNA HELICASE FAMILY MEMBER"/>
    <property type="match status" value="1"/>
</dbReference>
<dbReference type="InterPro" id="IPR000212">
    <property type="entry name" value="DNA_helicase_UvrD/REP"/>
</dbReference>
<dbReference type="Proteomes" id="UP000318538">
    <property type="component" value="Chromosome"/>
</dbReference>
<evidence type="ECO:0000313" key="2">
    <source>
        <dbReference type="EMBL" id="QDT04248.1"/>
    </source>
</evidence>
<dbReference type="Pfam" id="PF13245">
    <property type="entry name" value="AAA_19"/>
    <property type="match status" value="1"/>
</dbReference>
<keyword evidence="2" id="KW-0378">Hydrolase</keyword>
<keyword evidence="2" id="KW-0347">Helicase</keyword>
<dbReference type="PANTHER" id="PTHR11070:SF2">
    <property type="entry name" value="ATP-DEPENDENT DNA HELICASE SRS2"/>
    <property type="match status" value="1"/>
</dbReference>
<dbReference type="GO" id="GO:0043138">
    <property type="term" value="F:3'-5' DNA helicase activity"/>
    <property type="evidence" value="ECO:0007669"/>
    <property type="project" value="TreeGrafter"/>
</dbReference>
<dbReference type="Gene3D" id="3.40.50.300">
    <property type="entry name" value="P-loop containing nucleotide triphosphate hydrolases"/>
    <property type="match status" value="2"/>
</dbReference>
<reference evidence="2 3" key="1">
    <citation type="submission" date="2019-02" db="EMBL/GenBank/DDBJ databases">
        <title>Deep-cultivation of Planctomycetes and their phenomic and genomic characterization uncovers novel biology.</title>
        <authorList>
            <person name="Wiegand S."/>
            <person name="Jogler M."/>
            <person name="Boedeker C."/>
            <person name="Pinto D."/>
            <person name="Vollmers J."/>
            <person name="Rivas-Marin E."/>
            <person name="Kohn T."/>
            <person name="Peeters S.H."/>
            <person name="Heuer A."/>
            <person name="Rast P."/>
            <person name="Oberbeckmann S."/>
            <person name="Bunk B."/>
            <person name="Jeske O."/>
            <person name="Meyerdierks A."/>
            <person name="Storesund J.E."/>
            <person name="Kallscheuer N."/>
            <person name="Luecker S."/>
            <person name="Lage O.M."/>
            <person name="Pohl T."/>
            <person name="Merkel B.J."/>
            <person name="Hornburger P."/>
            <person name="Mueller R.-W."/>
            <person name="Bruemmer F."/>
            <person name="Labrenz M."/>
            <person name="Spormann A.M."/>
            <person name="Op den Camp H."/>
            <person name="Overmann J."/>
            <person name="Amann R."/>
            <person name="Jetten M.S.M."/>
            <person name="Mascher T."/>
            <person name="Medema M.H."/>
            <person name="Devos D.P."/>
            <person name="Kaster A.-K."/>
            <person name="Ovreas L."/>
            <person name="Rohde M."/>
            <person name="Galperin M.Y."/>
            <person name="Jogler C."/>
        </authorList>
    </citation>
    <scope>NUCLEOTIDE SEQUENCE [LARGE SCALE GENOMIC DNA]</scope>
    <source>
        <strain evidence="2 3">K22_7</strain>
    </source>
</reference>
<dbReference type="GO" id="GO:0005524">
    <property type="term" value="F:ATP binding"/>
    <property type="evidence" value="ECO:0007669"/>
    <property type="project" value="InterPro"/>
</dbReference>
<evidence type="ECO:0000256" key="1">
    <source>
        <dbReference type="ARBA" id="ARBA00034923"/>
    </source>
</evidence>
<dbReference type="AlphaFoldDB" id="A0A517NB50"/>
<keyword evidence="3" id="KW-1185">Reference proteome</keyword>
<name>A0A517NB50_9BACT</name>
<protein>
    <recommendedName>
        <fullName evidence="1">DNA 3'-5' helicase II</fullName>
    </recommendedName>
</protein>
<dbReference type="OrthoDB" id="9787585at2"/>
<dbReference type="SUPFAM" id="SSF52540">
    <property type="entry name" value="P-loop containing nucleoside triphosphate hydrolases"/>
    <property type="match status" value="1"/>
</dbReference>
<proteinExistence type="predicted"/>
<keyword evidence="2" id="KW-0547">Nucleotide-binding</keyword>
<dbReference type="GO" id="GO:0003677">
    <property type="term" value="F:DNA binding"/>
    <property type="evidence" value="ECO:0007669"/>
    <property type="project" value="InterPro"/>
</dbReference>
<dbReference type="RefSeq" id="WP_145169792.1">
    <property type="nucleotide sequence ID" value="NZ_CP036525.1"/>
</dbReference>
<sequence length="540" mass="59852">MTDGISETIRRFQHAGETGQPALRHQCSQLFVSLDRDHHIRILLILDGSIPNVIEQCGAFGTQIESMLADSLDELETLIGSTGVDAELDAFVLLPGVDSTDSESLKGLLPIDQTQFRNNLADFPNTAPDFEALSDVDYATLSSLLFPKREWKRVELVRDQGRMARVERRATLDRLQNEVTSRINPGTTIIEGGPGSGKSLVLVARALWLSEAIENANVLLITWNRSLADALSSWLAKLSGPKQKFSGDNIQTLVFADVLSRHGVDLSLADPSDADHRCRDLLRRLPLEPQYDAILIDEAQDFGGVLIELVEQLVRPGRGGLTLSLDPSQNIRVRPAIDYSARRQPVQFERLNRSYRSTDVIQGFSDFFGCRPSRHFEIKENDDAEPVRLVWAENPHECVEMVVTEMARLISEVNLMPTEIMAVCFSTPGRRQLINALADRGFNTQTPGRLNAAAAAGIQVASPEVAKGHEASCVFVLGWDQADLMDTPEHACRRYVASSRAADILYLVYSSQKIPAEILQGTQVVKQLWPDDFQAVTTNQ</sequence>
<dbReference type="KEGG" id="rlc:K227x_26380"/>
<dbReference type="GO" id="GO:0000725">
    <property type="term" value="P:recombinational repair"/>
    <property type="evidence" value="ECO:0007669"/>
    <property type="project" value="TreeGrafter"/>
</dbReference>
<keyword evidence="2" id="KW-0067">ATP-binding</keyword>
<accession>A0A517NB50</accession>
<evidence type="ECO:0000313" key="3">
    <source>
        <dbReference type="Proteomes" id="UP000318538"/>
    </source>
</evidence>
<gene>
    <name evidence="2" type="ORF">K227x_26380</name>
</gene>
<dbReference type="EMBL" id="CP036525">
    <property type="protein sequence ID" value="QDT04248.1"/>
    <property type="molecule type" value="Genomic_DNA"/>
</dbReference>